<accession>A0A2V3A2A4</accession>
<dbReference type="InterPro" id="IPR016039">
    <property type="entry name" value="Thiolase-like"/>
</dbReference>
<dbReference type="PANTHER" id="PTHR34069:SF2">
    <property type="entry name" value="BETA-KETOACYL-[ACYL-CARRIER-PROTEIN] SYNTHASE III"/>
    <property type="match status" value="1"/>
</dbReference>
<dbReference type="InterPro" id="IPR013751">
    <property type="entry name" value="ACP_syn_III_N"/>
</dbReference>
<dbReference type="Gene3D" id="3.40.47.10">
    <property type="match status" value="1"/>
</dbReference>
<evidence type="ECO:0000256" key="2">
    <source>
        <dbReference type="ARBA" id="ARBA00023315"/>
    </source>
</evidence>
<keyword evidence="2" id="KW-0012">Acyltransferase</keyword>
<dbReference type="NCBIfam" id="NF006829">
    <property type="entry name" value="PRK09352.1"/>
    <property type="match status" value="1"/>
</dbReference>
<proteinExistence type="predicted"/>
<sequence>MNEAWSAKIIGTGSFLPENVLTNKDLEQLMETTDEWIQSKYGIKERRVAGKEDQISTLSIEAAKRALTDANIEAEDIDLIILASINSDVKSPATACFVQAELGAKNSIAFDMNVGGCPNSAFALLTGIKYMDPYNFKNVLVICTEIYTKFIDWKYRNTACFLADGSGAVVLTLCGKEQGVLGYDFGVEGTMAKSAWWPTGGTLGTISENVEMDGQAVWDFGHSIVPQSINNVLKQSNFNPNEVDFYIFHQANINIIQNIMKMFSVPLNKTHINNDKFGNTGGASSLIALDEARRKGLVKKGDKLLFCAYGSGLAWGTLLFQM</sequence>
<dbReference type="InterPro" id="IPR013747">
    <property type="entry name" value="ACP_syn_III_C"/>
</dbReference>
<organism evidence="5 6">
    <name type="scientific">Cytobacillus oceanisediminis</name>
    <dbReference type="NCBI Taxonomy" id="665099"/>
    <lineage>
        <taxon>Bacteria</taxon>
        <taxon>Bacillati</taxon>
        <taxon>Bacillota</taxon>
        <taxon>Bacilli</taxon>
        <taxon>Bacillales</taxon>
        <taxon>Bacillaceae</taxon>
        <taxon>Cytobacillus</taxon>
    </lineage>
</organism>
<evidence type="ECO:0000313" key="6">
    <source>
        <dbReference type="Proteomes" id="UP000247150"/>
    </source>
</evidence>
<name>A0A2V3A2A4_9BACI</name>
<reference evidence="5 6" key="1">
    <citation type="submission" date="2018-05" db="EMBL/GenBank/DDBJ databases">
        <title>Freshwater and sediment microbial communities from various areas in North America, analyzing microbe dynamics in response to fracking.</title>
        <authorList>
            <person name="Lamendella R."/>
        </authorList>
    </citation>
    <scope>NUCLEOTIDE SEQUENCE [LARGE SCALE GENOMIC DNA]</scope>
    <source>
        <strain evidence="5 6">15_TX</strain>
    </source>
</reference>
<protein>
    <submittedName>
        <fullName evidence="5">3-oxoacyl-[acyl-carrier-protein] synthase-3</fullName>
    </submittedName>
</protein>
<dbReference type="Pfam" id="PF08541">
    <property type="entry name" value="ACP_syn_III_C"/>
    <property type="match status" value="1"/>
</dbReference>
<evidence type="ECO:0000259" key="3">
    <source>
        <dbReference type="Pfam" id="PF08541"/>
    </source>
</evidence>
<dbReference type="Pfam" id="PF08545">
    <property type="entry name" value="ACP_syn_III"/>
    <property type="match status" value="1"/>
</dbReference>
<dbReference type="SUPFAM" id="SSF53901">
    <property type="entry name" value="Thiolase-like"/>
    <property type="match status" value="1"/>
</dbReference>
<dbReference type="PANTHER" id="PTHR34069">
    <property type="entry name" value="3-OXOACYL-[ACYL-CARRIER-PROTEIN] SYNTHASE 3"/>
    <property type="match status" value="1"/>
</dbReference>
<dbReference type="CDD" id="cd00830">
    <property type="entry name" value="KAS_III"/>
    <property type="match status" value="1"/>
</dbReference>
<dbReference type="AlphaFoldDB" id="A0A2V3A2A4"/>
<evidence type="ECO:0000256" key="1">
    <source>
        <dbReference type="ARBA" id="ARBA00022679"/>
    </source>
</evidence>
<gene>
    <name evidence="5" type="ORF">DFO73_105152</name>
</gene>
<evidence type="ECO:0000259" key="4">
    <source>
        <dbReference type="Pfam" id="PF08545"/>
    </source>
</evidence>
<feature type="domain" description="Beta-ketoacyl-[acyl-carrier-protein] synthase III N-terminal" evidence="4">
    <location>
        <begin position="110"/>
        <end position="189"/>
    </location>
</feature>
<keyword evidence="1" id="KW-0808">Transferase</keyword>
<dbReference type="EMBL" id="QGTW01000005">
    <property type="protein sequence ID" value="PWW28915.1"/>
    <property type="molecule type" value="Genomic_DNA"/>
</dbReference>
<dbReference type="GO" id="GO:0006633">
    <property type="term" value="P:fatty acid biosynthetic process"/>
    <property type="evidence" value="ECO:0007669"/>
    <property type="project" value="InterPro"/>
</dbReference>
<evidence type="ECO:0000313" key="5">
    <source>
        <dbReference type="EMBL" id="PWW28915.1"/>
    </source>
</evidence>
<comment type="caution">
    <text evidence="5">The sequence shown here is derived from an EMBL/GenBank/DDBJ whole genome shotgun (WGS) entry which is preliminary data.</text>
</comment>
<dbReference type="RefSeq" id="WP_181395986.1">
    <property type="nucleotide sequence ID" value="NZ_QGTW01000005.1"/>
</dbReference>
<dbReference type="GO" id="GO:0004315">
    <property type="term" value="F:3-oxoacyl-[acyl-carrier-protein] synthase activity"/>
    <property type="evidence" value="ECO:0007669"/>
    <property type="project" value="InterPro"/>
</dbReference>
<dbReference type="Proteomes" id="UP000247150">
    <property type="component" value="Unassembled WGS sequence"/>
</dbReference>
<dbReference type="GO" id="GO:0044550">
    <property type="term" value="P:secondary metabolite biosynthetic process"/>
    <property type="evidence" value="ECO:0007669"/>
    <property type="project" value="TreeGrafter"/>
</dbReference>
<feature type="domain" description="Beta-ketoacyl-[acyl-carrier-protein] synthase III C-terminal" evidence="3">
    <location>
        <begin position="233"/>
        <end position="321"/>
    </location>
</feature>